<gene>
    <name evidence="7" type="ORF">CGZ93_06235</name>
</gene>
<evidence type="ECO:0000256" key="4">
    <source>
        <dbReference type="ARBA" id="ARBA00023136"/>
    </source>
</evidence>
<dbReference type="EMBL" id="NMVQ01000007">
    <property type="protein sequence ID" value="OYO23527.1"/>
    <property type="molecule type" value="Genomic_DNA"/>
</dbReference>
<dbReference type="OrthoDB" id="9792945at2"/>
<organism evidence="7 8">
    <name type="scientific">Enemella dayhoffiae</name>
    <dbReference type="NCBI Taxonomy" id="2016507"/>
    <lineage>
        <taxon>Bacteria</taxon>
        <taxon>Bacillati</taxon>
        <taxon>Actinomycetota</taxon>
        <taxon>Actinomycetes</taxon>
        <taxon>Propionibacteriales</taxon>
        <taxon>Propionibacteriaceae</taxon>
        <taxon>Enemella</taxon>
    </lineage>
</organism>
<dbReference type="Gene3D" id="2.40.50.140">
    <property type="entry name" value="Nucleic acid-binding proteins"/>
    <property type="match status" value="1"/>
</dbReference>
<comment type="caution">
    <text evidence="7">The sequence shown here is derived from an EMBL/GenBank/DDBJ whole genome shotgun (WGS) entry which is preliminary data.</text>
</comment>
<dbReference type="RefSeq" id="WP_094363286.1">
    <property type="nucleotide sequence ID" value="NZ_NMVQ01000007.1"/>
</dbReference>
<dbReference type="InterPro" id="IPR052165">
    <property type="entry name" value="Membrane_assoc_protease"/>
</dbReference>
<feature type="transmembrane region" description="Helical" evidence="5">
    <location>
        <begin position="51"/>
        <end position="71"/>
    </location>
</feature>
<reference evidence="7 8" key="1">
    <citation type="submission" date="2017-07" db="EMBL/GenBank/DDBJ databases">
        <title>Draft whole genome sequences of clinical Proprionibacteriaceae strains.</title>
        <authorList>
            <person name="Bernier A.-M."/>
            <person name="Bernard K."/>
            <person name="Domingo M.-C."/>
        </authorList>
    </citation>
    <scope>NUCLEOTIDE SEQUENCE [LARGE SCALE GENOMIC DNA]</scope>
    <source>
        <strain evidence="7 8">NML 130396</strain>
    </source>
</reference>
<dbReference type="InterPro" id="IPR012340">
    <property type="entry name" value="NA-bd_OB-fold"/>
</dbReference>
<evidence type="ECO:0000259" key="6">
    <source>
        <dbReference type="Pfam" id="PF01957"/>
    </source>
</evidence>
<evidence type="ECO:0000256" key="5">
    <source>
        <dbReference type="SAM" id="Phobius"/>
    </source>
</evidence>
<evidence type="ECO:0000256" key="1">
    <source>
        <dbReference type="ARBA" id="ARBA00004141"/>
    </source>
</evidence>
<accession>A0A255H7F7</accession>
<dbReference type="SUPFAM" id="SSF141322">
    <property type="entry name" value="NfeD domain-like"/>
    <property type="match status" value="1"/>
</dbReference>
<dbReference type="GO" id="GO:0005886">
    <property type="term" value="C:plasma membrane"/>
    <property type="evidence" value="ECO:0007669"/>
    <property type="project" value="TreeGrafter"/>
</dbReference>
<dbReference type="PANTHER" id="PTHR33507">
    <property type="entry name" value="INNER MEMBRANE PROTEIN YBBJ"/>
    <property type="match status" value="1"/>
</dbReference>
<evidence type="ECO:0000256" key="3">
    <source>
        <dbReference type="ARBA" id="ARBA00022989"/>
    </source>
</evidence>
<evidence type="ECO:0000313" key="7">
    <source>
        <dbReference type="EMBL" id="OYO23527.1"/>
    </source>
</evidence>
<dbReference type="PANTHER" id="PTHR33507:SF3">
    <property type="entry name" value="INNER MEMBRANE PROTEIN YBBJ"/>
    <property type="match status" value="1"/>
</dbReference>
<keyword evidence="4 5" id="KW-0472">Membrane</keyword>
<proteinExistence type="predicted"/>
<comment type="subcellular location">
    <subcellularLocation>
        <location evidence="1">Membrane</location>
        <topology evidence="1">Multi-pass membrane protein</topology>
    </subcellularLocation>
</comment>
<evidence type="ECO:0000313" key="8">
    <source>
        <dbReference type="Proteomes" id="UP000216311"/>
    </source>
</evidence>
<keyword evidence="2 5" id="KW-0812">Transmembrane</keyword>
<sequence>MAEWFGQHLWAIWLCLALLLGSAEMFSGDLILLMLAAGALAGVATSLIAPGLILVQVIVGVLVAILTMFLLRPVLLSRMRNSVGYRSSVDQIVGSEGVATREITAAAGEVRVRGETWSARAYDPDLTIDAGEPVDIFEVDGVTALVHPRNRPMPEIPPYN</sequence>
<keyword evidence="3 5" id="KW-1133">Transmembrane helix</keyword>
<protein>
    <submittedName>
        <fullName evidence="7">Nodulation efficiency protein D</fullName>
    </submittedName>
</protein>
<keyword evidence="8" id="KW-1185">Reference proteome</keyword>
<dbReference type="Pfam" id="PF01957">
    <property type="entry name" value="NfeD"/>
    <property type="match status" value="1"/>
</dbReference>
<dbReference type="InterPro" id="IPR002810">
    <property type="entry name" value="NfeD-like_C"/>
</dbReference>
<feature type="domain" description="NfeD-like C-terminal" evidence="6">
    <location>
        <begin position="89"/>
        <end position="148"/>
    </location>
</feature>
<dbReference type="AlphaFoldDB" id="A0A255H7F7"/>
<name>A0A255H7F7_9ACTN</name>
<dbReference type="Proteomes" id="UP000216311">
    <property type="component" value="Unassembled WGS sequence"/>
</dbReference>
<evidence type="ECO:0000256" key="2">
    <source>
        <dbReference type="ARBA" id="ARBA00022692"/>
    </source>
</evidence>